<dbReference type="Gene3D" id="1.20.1270.60">
    <property type="entry name" value="Arfaptin homology (AH) domain/BAR domain"/>
    <property type="match status" value="1"/>
</dbReference>
<dbReference type="AlphaFoldDB" id="B7QNY3"/>
<protein>
    <submittedName>
        <fullName evidence="10 11">Rho GTPase-activating protein, putative</fullName>
    </submittedName>
</protein>
<dbReference type="InterPro" id="IPR027267">
    <property type="entry name" value="AH/BAR_dom_sf"/>
</dbReference>
<accession>B7QNY3</accession>
<dbReference type="InterPro" id="IPR047234">
    <property type="entry name" value="GRAF_fam"/>
</dbReference>
<feature type="region of interest" description="Disordered" evidence="6">
    <location>
        <begin position="592"/>
        <end position="671"/>
    </location>
</feature>
<dbReference type="PaxDb" id="6945-B7QNY3"/>
<dbReference type="CDD" id="cd01249">
    <property type="entry name" value="BAR-PH_GRAF_family"/>
    <property type="match status" value="1"/>
</dbReference>
<dbReference type="Pfam" id="PF16746">
    <property type="entry name" value="BAR_3"/>
    <property type="match status" value="1"/>
</dbReference>
<evidence type="ECO:0000256" key="3">
    <source>
        <dbReference type="ARBA" id="ARBA00022468"/>
    </source>
</evidence>
<dbReference type="EMBL" id="DS980621">
    <property type="protein sequence ID" value="EEC20555.1"/>
    <property type="molecule type" value="Genomic_DNA"/>
</dbReference>
<dbReference type="GO" id="GO:0005829">
    <property type="term" value="C:cytosol"/>
    <property type="evidence" value="ECO:0007669"/>
    <property type="project" value="UniProtKB-ARBA"/>
</dbReference>
<dbReference type="FunFam" id="1.20.1270.60:FF:000001">
    <property type="entry name" value="Rho GTPase-activating protein 26"/>
    <property type="match status" value="1"/>
</dbReference>
<dbReference type="PANTHER" id="PTHR12552">
    <property type="entry name" value="OLIGOPHRENIN 1"/>
    <property type="match status" value="1"/>
</dbReference>
<name>B7QNY3_IXOSC</name>
<dbReference type="InParanoid" id="B7QNY3"/>
<proteinExistence type="evidence at protein level"/>
<evidence type="ECO:0000259" key="8">
    <source>
        <dbReference type="PROSITE" id="PS50003"/>
    </source>
</evidence>
<dbReference type="SMART" id="SM00324">
    <property type="entry name" value="RhoGAP"/>
    <property type="match status" value="1"/>
</dbReference>
<dbReference type="InterPro" id="IPR036028">
    <property type="entry name" value="SH3-like_dom_sf"/>
</dbReference>
<evidence type="ECO:0000259" key="7">
    <source>
        <dbReference type="PROSITE" id="PS50002"/>
    </source>
</evidence>
<dbReference type="SMART" id="SM00233">
    <property type="entry name" value="PH"/>
    <property type="match status" value="1"/>
</dbReference>
<dbReference type="InterPro" id="IPR047225">
    <property type="entry name" value="PH_GRAF"/>
</dbReference>
<gene>
    <name evidence="10" type="ORF">IscW_ISCW015201</name>
</gene>
<dbReference type="SUPFAM" id="SSF48350">
    <property type="entry name" value="GTPase activation domain, GAP"/>
    <property type="match status" value="1"/>
</dbReference>
<dbReference type="InterPro" id="IPR011993">
    <property type="entry name" value="PH-like_dom_sf"/>
</dbReference>
<feature type="domain" description="PH" evidence="8">
    <location>
        <begin position="268"/>
        <end position="371"/>
    </location>
</feature>
<organism>
    <name type="scientific">Ixodes scapularis</name>
    <name type="common">Black-legged tick</name>
    <name type="synonym">Deer tick</name>
    <dbReference type="NCBI Taxonomy" id="6945"/>
    <lineage>
        <taxon>Eukaryota</taxon>
        <taxon>Metazoa</taxon>
        <taxon>Ecdysozoa</taxon>
        <taxon>Arthropoda</taxon>
        <taxon>Chelicerata</taxon>
        <taxon>Arachnida</taxon>
        <taxon>Acari</taxon>
        <taxon>Parasitiformes</taxon>
        <taxon>Ixodida</taxon>
        <taxon>Ixodoidea</taxon>
        <taxon>Ixodidae</taxon>
        <taxon>Ixodinae</taxon>
        <taxon>Ixodes</taxon>
    </lineage>
</organism>
<dbReference type="GO" id="GO:0005096">
    <property type="term" value="F:GTPase activator activity"/>
    <property type="evidence" value="ECO:0000318"/>
    <property type="project" value="GO_Central"/>
</dbReference>
<dbReference type="EnsemblMetazoa" id="ISCW015201-RA">
    <property type="protein sequence ID" value="ISCW015201-PA"/>
    <property type="gene ID" value="ISCW015201"/>
</dbReference>
<evidence type="ECO:0000256" key="5">
    <source>
        <dbReference type="PROSITE-ProRule" id="PRU00192"/>
    </source>
</evidence>
<dbReference type="Pfam" id="PF14604">
    <property type="entry name" value="SH3_9"/>
    <property type="match status" value="1"/>
</dbReference>
<evidence type="ECO:0000313" key="11">
    <source>
        <dbReference type="EnsemblMetazoa" id="ISCW015201-PA"/>
    </source>
</evidence>
<dbReference type="VEuPathDB" id="VectorBase:ISCI015201"/>
<keyword evidence="12" id="KW-1185">Reference proteome</keyword>
<dbReference type="PROSITE" id="PS50238">
    <property type="entry name" value="RHOGAP"/>
    <property type="match status" value="1"/>
</dbReference>
<evidence type="ECO:0000259" key="9">
    <source>
        <dbReference type="PROSITE" id="PS50238"/>
    </source>
</evidence>
<dbReference type="CDD" id="cd11882">
    <property type="entry name" value="SH3_GRAF-like"/>
    <property type="match status" value="1"/>
</dbReference>
<dbReference type="PROSITE" id="PS50002">
    <property type="entry name" value="SH3"/>
    <property type="match status" value="1"/>
</dbReference>
<dbReference type="EMBL" id="ABJB010175168">
    <property type="status" value="NOT_ANNOTATED_CDS"/>
    <property type="molecule type" value="Genomic_DNA"/>
</dbReference>
<reference evidence="10 12" key="1">
    <citation type="submission" date="2008-03" db="EMBL/GenBank/DDBJ databases">
        <title>Annotation of Ixodes scapularis.</title>
        <authorList>
            <consortium name="Ixodes scapularis Genome Project Consortium"/>
            <person name="Caler E."/>
            <person name="Hannick L.I."/>
            <person name="Bidwell S."/>
            <person name="Joardar V."/>
            <person name="Thiagarajan M."/>
            <person name="Amedeo P."/>
            <person name="Galinsky K.J."/>
            <person name="Schobel S."/>
            <person name="Inman J."/>
            <person name="Hostetler J."/>
            <person name="Miller J."/>
            <person name="Hammond M."/>
            <person name="Megy K."/>
            <person name="Lawson D."/>
            <person name="Kodira C."/>
            <person name="Sutton G."/>
            <person name="Meyer J."/>
            <person name="Hill C.A."/>
            <person name="Birren B."/>
            <person name="Nene V."/>
            <person name="Collins F."/>
            <person name="Alarcon-Chaidez F."/>
            <person name="Wikel S."/>
            <person name="Strausberg R."/>
        </authorList>
    </citation>
    <scope>NUCLEOTIDE SEQUENCE [LARGE SCALE GENOMIC DNA]</scope>
    <source>
        <strain evidence="12">Wikel</strain>
        <strain evidence="10">Wikel colony</strain>
    </source>
</reference>
<dbReference type="InterPro" id="IPR008936">
    <property type="entry name" value="Rho_GTPase_activation_prot"/>
</dbReference>
<evidence type="ECO:0000256" key="1">
    <source>
        <dbReference type="ARBA" id="ARBA00004496"/>
    </source>
</evidence>
<reference evidence="11" key="2">
    <citation type="submission" date="2020-05" db="UniProtKB">
        <authorList>
            <consortium name="EnsemblMetazoa"/>
        </authorList>
    </citation>
    <scope>IDENTIFICATION</scope>
    <source>
        <strain evidence="11">wikel</strain>
    </source>
</reference>
<dbReference type="Gene3D" id="2.30.29.30">
    <property type="entry name" value="Pleckstrin-homology domain (PH domain)/Phosphotyrosine-binding domain (PTB)"/>
    <property type="match status" value="1"/>
</dbReference>
<dbReference type="Pfam" id="PF00620">
    <property type="entry name" value="RhoGAP"/>
    <property type="match status" value="1"/>
</dbReference>
<keyword evidence="13" id="KW-1267">Proteomics identification</keyword>
<dbReference type="FunCoup" id="B7QNY3">
    <property type="interactions" value="476"/>
</dbReference>
<dbReference type="Pfam" id="PF00169">
    <property type="entry name" value="PH"/>
    <property type="match status" value="1"/>
</dbReference>
<dbReference type="OrthoDB" id="3183924at2759"/>
<sequence>MGLLPLEFTDCLTDSPYFRENLHAHENELDRTSQAIKGIIKEVKELLTAAKSLSRAQRSLANTFMNFRLECIGNSQTDDEIVIAGSLKEFGRLLTTIEDERDRMLENAHELFIAPIEKFRKDHIGEAKERKKKFDKETAKYCQSLERYLGLSTKKGDTQLKEAFAVLEMEKRHFFKASLEYVLMLQKVQERKKTEFVETILRFMYGWLTFYHQGHEVAKEFNSFNTDLQVRLQKASTRENFEATHCEAEHLMQKMLEKPQDAGSLNKMYTRQGYLLLMEKKHISTIWSKHYCQYQKENRKFTMIPYSQTVGKIVIVSFTTSPLRRIHESIDKRFCFDLTTADRPNATTYTFQALSEDDCKHWLNAMDGKEPVRIIPLLDLRLIGLQRSPAGLLDENGFAFVKGCIDAIEARGLEDQGLYRIVGVSSKVTKLTQTAFDPKRTEGVNLMDPEEWEVKTITSALKNYFRNLPEPLMTFRLHTAFISAAKQENKAQRMSAIETLVGQLPPENYRMVAMLVQHLKKVACYASTNLMTVSNLGVCFGPTLLRPEEETVAAIMDIKFCNVVVEILIENCDKKVFLTQMLFSHRLPRQMLKTPPSKAETRSLLGGRPHEANHSTVEAVQRDRPSTVYPPSSHPDTGQGYSSPALPLEQATPRPRDPFRRTPLSPSTIHPGLVSTARLTKHSRSVCVWINVAVVWPPSERLATYSLFSSPRKTRFAFLANLDHPESAPLLALRRVRTLYACVGENKSELSFEPNQIIHDVKPSRERGWLEGWLNGRCGLVPENYVEFLQ</sequence>
<dbReference type="PANTHER" id="PTHR12552:SF1">
    <property type="entry name" value="RHO GTPASE-ACTIVATING PROTEIN GRAF"/>
    <property type="match status" value="1"/>
</dbReference>
<dbReference type="EMBL" id="ABJB010765786">
    <property type="status" value="NOT_ANNOTATED_CDS"/>
    <property type="molecule type" value="Genomic_DNA"/>
</dbReference>
<dbReference type="SUPFAM" id="SSF103657">
    <property type="entry name" value="BAR/IMD domain-like"/>
    <property type="match status" value="1"/>
</dbReference>
<dbReference type="SMART" id="SM00326">
    <property type="entry name" value="SH3"/>
    <property type="match status" value="1"/>
</dbReference>
<evidence type="ECO:0007829" key="13">
    <source>
        <dbReference type="PeptideAtlas" id="B7QNY3"/>
    </source>
</evidence>
<dbReference type="VEuPathDB" id="VectorBase:ISCW015201"/>
<feature type="domain" description="Rho-GAP" evidence="9">
    <location>
        <begin position="383"/>
        <end position="576"/>
    </location>
</feature>
<dbReference type="GO" id="GO:0007165">
    <property type="term" value="P:signal transduction"/>
    <property type="evidence" value="ECO:0007669"/>
    <property type="project" value="InterPro"/>
</dbReference>
<dbReference type="CDD" id="cd07602">
    <property type="entry name" value="BAR_RhoGAP_OPHN1-like"/>
    <property type="match status" value="1"/>
</dbReference>
<dbReference type="InterPro" id="IPR001452">
    <property type="entry name" value="SH3_domain"/>
</dbReference>
<dbReference type="SUPFAM" id="SSF50044">
    <property type="entry name" value="SH3-domain"/>
    <property type="match status" value="1"/>
</dbReference>
<dbReference type="VEuPathDB" id="VectorBase:ISCP_034529"/>
<dbReference type="InterPro" id="IPR004148">
    <property type="entry name" value="BAR_dom"/>
</dbReference>
<comment type="subcellular location">
    <subcellularLocation>
        <location evidence="1">Cytoplasm</location>
    </subcellularLocation>
</comment>
<evidence type="ECO:0000256" key="4">
    <source>
        <dbReference type="ARBA" id="ARBA00022490"/>
    </source>
</evidence>
<dbReference type="STRING" id="6945.B7QNY3"/>
<keyword evidence="3" id="KW-0343">GTPase activation</keyword>
<dbReference type="FunFam" id="2.30.30.40:FF:000055">
    <property type="entry name" value="rho GTPase-activating protein 26 isoform X1"/>
    <property type="match status" value="1"/>
</dbReference>
<dbReference type="HOGENOM" id="CLU_011532_2_0_1"/>
<dbReference type="Gene3D" id="1.10.555.10">
    <property type="entry name" value="Rho GTPase activation protein"/>
    <property type="match status" value="1"/>
</dbReference>
<keyword evidence="4" id="KW-0963">Cytoplasm</keyword>
<dbReference type="EMBL" id="ABJB010766302">
    <property type="status" value="NOT_ANNOTATED_CDS"/>
    <property type="molecule type" value="Genomic_DNA"/>
</dbReference>
<dbReference type="SUPFAM" id="SSF50729">
    <property type="entry name" value="PH domain-like"/>
    <property type="match status" value="1"/>
</dbReference>
<dbReference type="EMBL" id="ABJB010257002">
    <property type="status" value="NOT_ANNOTATED_CDS"/>
    <property type="molecule type" value="Genomic_DNA"/>
</dbReference>
<dbReference type="Gene3D" id="2.30.30.40">
    <property type="entry name" value="SH3 Domains"/>
    <property type="match status" value="1"/>
</dbReference>
<dbReference type="InterPro" id="IPR001849">
    <property type="entry name" value="PH_domain"/>
</dbReference>
<evidence type="ECO:0000256" key="2">
    <source>
        <dbReference type="ARBA" id="ARBA00022443"/>
    </source>
</evidence>
<dbReference type="InterPro" id="IPR000198">
    <property type="entry name" value="RhoGAP_dom"/>
</dbReference>
<dbReference type="EMBL" id="ABJB011016285">
    <property type="status" value="NOT_ANNOTATED_CDS"/>
    <property type="molecule type" value="Genomic_DNA"/>
</dbReference>
<evidence type="ECO:0000313" key="10">
    <source>
        <dbReference type="EMBL" id="EEC20555.1"/>
    </source>
</evidence>
<dbReference type="EMBL" id="ABJB010568349">
    <property type="status" value="NOT_ANNOTATED_CDS"/>
    <property type="molecule type" value="Genomic_DNA"/>
</dbReference>
<evidence type="ECO:0000256" key="6">
    <source>
        <dbReference type="SAM" id="MobiDB-lite"/>
    </source>
</evidence>
<keyword evidence="2 5" id="KW-0728">SH3 domain</keyword>
<dbReference type="PROSITE" id="PS50003">
    <property type="entry name" value="PH_DOMAIN"/>
    <property type="match status" value="1"/>
</dbReference>
<dbReference type="FunFam" id="1.10.555.10:FF:000006">
    <property type="entry name" value="Rho GTPase activating protein 26"/>
    <property type="match status" value="1"/>
</dbReference>
<dbReference type="EMBL" id="ABJB010646374">
    <property type="status" value="NOT_ANNOTATED_CDS"/>
    <property type="molecule type" value="Genomic_DNA"/>
</dbReference>
<dbReference type="EMBL" id="ABJB010980228">
    <property type="status" value="NOT_ANNOTATED_CDS"/>
    <property type="molecule type" value="Genomic_DNA"/>
</dbReference>
<dbReference type="Proteomes" id="UP000001555">
    <property type="component" value="Unassembled WGS sequence"/>
</dbReference>
<feature type="domain" description="SH3" evidence="7">
    <location>
        <begin position="731"/>
        <end position="790"/>
    </location>
</feature>
<dbReference type="EMBL" id="ABJB010768181">
    <property type="status" value="NOT_ANNOTATED_CDS"/>
    <property type="molecule type" value="Genomic_DNA"/>
</dbReference>
<evidence type="ECO:0000313" key="12">
    <source>
        <dbReference type="Proteomes" id="UP000001555"/>
    </source>
</evidence>